<dbReference type="GO" id="GO:0005829">
    <property type="term" value="C:cytosol"/>
    <property type="evidence" value="ECO:0007669"/>
    <property type="project" value="TreeGrafter"/>
</dbReference>
<dbReference type="Gene3D" id="3.40.50.1260">
    <property type="entry name" value="Phosphoglycerate kinase, N-terminal domain"/>
    <property type="match status" value="2"/>
</dbReference>
<name>A0A644VGU3_9ZZZZ</name>
<dbReference type="GO" id="GO:0006094">
    <property type="term" value="P:gluconeogenesis"/>
    <property type="evidence" value="ECO:0007669"/>
    <property type="project" value="TreeGrafter"/>
</dbReference>
<dbReference type="GO" id="GO:0004618">
    <property type="term" value="F:phosphoglycerate kinase activity"/>
    <property type="evidence" value="ECO:0007669"/>
    <property type="project" value="UniProtKB-EC"/>
</dbReference>
<comment type="caution">
    <text evidence="9">The sequence shown here is derived from an EMBL/GenBank/DDBJ whole genome shotgun (WGS) entry which is preliminary data.</text>
</comment>
<dbReference type="AlphaFoldDB" id="A0A644VGU3"/>
<evidence type="ECO:0000256" key="1">
    <source>
        <dbReference type="ARBA" id="ARBA00000642"/>
    </source>
</evidence>
<dbReference type="InterPro" id="IPR001576">
    <property type="entry name" value="Phosphoglycerate_kinase"/>
</dbReference>
<dbReference type="InterPro" id="IPR036043">
    <property type="entry name" value="Phosphoglycerate_kinase_sf"/>
</dbReference>
<dbReference type="EC" id="2.7.2.3" evidence="4"/>
<gene>
    <name evidence="9" type="primary">pgk_13</name>
    <name evidence="9" type="ORF">SDC9_36668</name>
</gene>
<evidence type="ECO:0000313" key="9">
    <source>
        <dbReference type="EMBL" id="MPL90614.1"/>
    </source>
</evidence>
<keyword evidence="7 9" id="KW-0418">Kinase</keyword>
<evidence type="ECO:0000256" key="6">
    <source>
        <dbReference type="ARBA" id="ARBA00022741"/>
    </source>
</evidence>
<dbReference type="InterPro" id="IPR015824">
    <property type="entry name" value="Phosphoglycerate_kinase_N"/>
</dbReference>
<keyword evidence="8" id="KW-0067">ATP-binding</keyword>
<dbReference type="GO" id="GO:0006096">
    <property type="term" value="P:glycolytic process"/>
    <property type="evidence" value="ECO:0007669"/>
    <property type="project" value="InterPro"/>
</dbReference>
<dbReference type="PROSITE" id="PS00111">
    <property type="entry name" value="PGLYCERATE_KINASE"/>
    <property type="match status" value="1"/>
</dbReference>
<dbReference type="EMBL" id="VSSQ01000309">
    <property type="protein sequence ID" value="MPL90614.1"/>
    <property type="molecule type" value="Genomic_DNA"/>
</dbReference>
<protein>
    <recommendedName>
        <fullName evidence="4">phosphoglycerate kinase</fullName>
        <ecNumber evidence="4">2.7.2.3</ecNumber>
    </recommendedName>
</protein>
<evidence type="ECO:0000256" key="7">
    <source>
        <dbReference type="ARBA" id="ARBA00022777"/>
    </source>
</evidence>
<dbReference type="PIRSF" id="PIRSF000724">
    <property type="entry name" value="Pgk"/>
    <property type="match status" value="1"/>
</dbReference>
<evidence type="ECO:0000256" key="3">
    <source>
        <dbReference type="ARBA" id="ARBA00011245"/>
    </source>
</evidence>
<dbReference type="SUPFAM" id="SSF53748">
    <property type="entry name" value="Phosphoglycerate kinase"/>
    <property type="match status" value="1"/>
</dbReference>
<dbReference type="InterPro" id="IPR015911">
    <property type="entry name" value="Phosphoglycerate_kinase_CS"/>
</dbReference>
<dbReference type="PRINTS" id="PR00477">
    <property type="entry name" value="PHGLYCKINASE"/>
</dbReference>
<organism evidence="9">
    <name type="scientific">bioreactor metagenome</name>
    <dbReference type="NCBI Taxonomy" id="1076179"/>
    <lineage>
        <taxon>unclassified sequences</taxon>
        <taxon>metagenomes</taxon>
        <taxon>ecological metagenomes</taxon>
    </lineage>
</organism>
<dbReference type="CDD" id="cd00318">
    <property type="entry name" value="Phosphoglycerate_kinase"/>
    <property type="match status" value="1"/>
</dbReference>
<dbReference type="GO" id="GO:0043531">
    <property type="term" value="F:ADP binding"/>
    <property type="evidence" value="ECO:0007669"/>
    <property type="project" value="TreeGrafter"/>
</dbReference>
<reference evidence="9" key="1">
    <citation type="submission" date="2019-08" db="EMBL/GenBank/DDBJ databases">
        <authorList>
            <person name="Kucharzyk K."/>
            <person name="Murdoch R.W."/>
            <person name="Higgins S."/>
            <person name="Loffler F."/>
        </authorList>
    </citation>
    <scope>NUCLEOTIDE SEQUENCE</scope>
</reference>
<evidence type="ECO:0000256" key="2">
    <source>
        <dbReference type="ARBA" id="ARBA00008982"/>
    </source>
</evidence>
<dbReference type="GO" id="GO:0005524">
    <property type="term" value="F:ATP binding"/>
    <property type="evidence" value="ECO:0007669"/>
    <property type="project" value="UniProtKB-KW"/>
</dbReference>
<evidence type="ECO:0000256" key="8">
    <source>
        <dbReference type="ARBA" id="ARBA00022840"/>
    </source>
</evidence>
<evidence type="ECO:0000256" key="5">
    <source>
        <dbReference type="ARBA" id="ARBA00022679"/>
    </source>
</evidence>
<dbReference type="Pfam" id="PF00162">
    <property type="entry name" value="PGK"/>
    <property type="match status" value="1"/>
</dbReference>
<proteinExistence type="inferred from homology"/>
<evidence type="ECO:0000256" key="4">
    <source>
        <dbReference type="ARBA" id="ARBA00013061"/>
    </source>
</evidence>
<dbReference type="FunFam" id="3.40.50.1260:FF:000003">
    <property type="entry name" value="Phosphoglycerate kinase"/>
    <property type="match status" value="1"/>
</dbReference>
<dbReference type="PANTHER" id="PTHR11406:SF23">
    <property type="entry name" value="PHOSPHOGLYCERATE KINASE 1, CHLOROPLASTIC-RELATED"/>
    <property type="match status" value="1"/>
</dbReference>
<dbReference type="PANTHER" id="PTHR11406">
    <property type="entry name" value="PHOSPHOGLYCERATE KINASE"/>
    <property type="match status" value="1"/>
</dbReference>
<keyword evidence="6" id="KW-0547">Nucleotide-binding</keyword>
<dbReference type="FunFam" id="3.40.50.1260:FF:000006">
    <property type="entry name" value="Phosphoglycerate kinase"/>
    <property type="match status" value="1"/>
</dbReference>
<comment type="subunit">
    <text evidence="3">Monomer.</text>
</comment>
<comment type="similarity">
    <text evidence="2">Belongs to the phosphoglycerate kinase family.</text>
</comment>
<accession>A0A644VGU3</accession>
<comment type="catalytic activity">
    <reaction evidence="1">
        <text>(2R)-3-phosphoglycerate + ATP = (2R)-3-phospho-glyceroyl phosphate + ADP</text>
        <dbReference type="Rhea" id="RHEA:14801"/>
        <dbReference type="ChEBI" id="CHEBI:30616"/>
        <dbReference type="ChEBI" id="CHEBI:57604"/>
        <dbReference type="ChEBI" id="CHEBI:58272"/>
        <dbReference type="ChEBI" id="CHEBI:456216"/>
        <dbReference type="EC" id="2.7.2.3"/>
    </reaction>
</comment>
<keyword evidence="5 9" id="KW-0808">Transferase</keyword>
<dbReference type="HAMAP" id="MF_00145">
    <property type="entry name" value="Phosphoglyc_kinase"/>
    <property type="match status" value="1"/>
</dbReference>
<sequence length="397" mass="43586">MKSIKDINFKGKKVLVRVDFNVPLDERKNITDDTRMRESMPTINKLLNDGAAVIIMAHFGRPKKGGFEAEYSLNPVAKHLSEMLNKKVMFTQEVLVDKVAGLSSNLEDGDVMLLENIRFYPEETKGDVAFAEKLAKLGDAYVNDAFGAAHREHASTATIARFFPNDKYFGFLMENEVRNLQKLMNNPSKPFTAIVGGSKVSSKIDILKNLAPIVDNIIIGGGMTYTFLKAMGINIGTSICEEDKIDLAKELIEEMKRQNTKLILPIDHIIADKFENEANKMNTQDQSIPDGFMGMDIGEKSIELFKNIILESKTILWNGPMGVFEMPSFAKGTFAVAEYIAKATKQGGFSAVGGGDSVAAINQSGFAKDISYISTGGGAMLEYLEGKTLPGIKAILD</sequence>